<dbReference type="SUPFAM" id="SSF53335">
    <property type="entry name" value="S-adenosyl-L-methionine-dependent methyltransferases"/>
    <property type="match status" value="1"/>
</dbReference>
<proteinExistence type="predicted"/>
<dbReference type="InterPro" id="IPR019410">
    <property type="entry name" value="Methyltransf_16"/>
</dbReference>
<protein>
    <submittedName>
        <fullName evidence="2">Cytosine deaminase FCY1 and related enzymes</fullName>
    </submittedName>
</protein>
<dbReference type="EMBL" id="LN483116">
    <property type="protein sequence ID" value="CDZ96179.1"/>
    <property type="molecule type" value="Genomic_DNA"/>
</dbReference>
<dbReference type="Pfam" id="PF10294">
    <property type="entry name" value="Methyltransf_16"/>
    <property type="match status" value="1"/>
</dbReference>
<dbReference type="InterPro" id="IPR029063">
    <property type="entry name" value="SAM-dependent_MTases_sf"/>
</dbReference>
<dbReference type="PANTHER" id="PTHR14614:SF109">
    <property type="entry name" value="RIBOSOMAL LYSINE N-METHYLTRANSFERASE 5"/>
    <property type="match status" value="1"/>
</dbReference>
<dbReference type="CDD" id="cd02440">
    <property type="entry name" value="AdoMet_MTases"/>
    <property type="match status" value="1"/>
</dbReference>
<name>A0A0F7SFZ7_PHARH</name>
<reference evidence="2" key="1">
    <citation type="submission" date="2014-08" db="EMBL/GenBank/DDBJ databases">
        <authorList>
            <person name="Sharma Rahul"/>
            <person name="Thines Marco"/>
        </authorList>
    </citation>
    <scope>NUCLEOTIDE SEQUENCE</scope>
</reference>
<evidence type="ECO:0000256" key="1">
    <source>
        <dbReference type="SAM" id="MobiDB-lite"/>
    </source>
</evidence>
<feature type="region of interest" description="Disordered" evidence="1">
    <location>
        <begin position="28"/>
        <end position="52"/>
    </location>
</feature>
<sequence>MSVRLVISPPKLSDVDITQASGHVESLTSISTAERRKRPSRGKVRKEGRRPKDVELEVEVKQDMKRLKGHAGGTGCVVWRTSLYFLEYLLPQLYFSSMPSLYPPLFNVEALQQANVLELGSGTGLVATFLAKFVRRWVCSDQLDCLKLISQNVSSLDPSNKTNIEIAEVDWLHSTPPPTEAYDLILCLDCVYNPNVIKGLVQTFDSQAEEGRTVICIVMEVRAEDVVGEFLETWLQNGKSDGNKVHWIVNRFDWGDGDGAGGKFVGWLGWKGKH</sequence>
<dbReference type="PANTHER" id="PTHR14614">
    <property type="entry name" value="HEPATOCELLULAR CARCINOMA-ASSOCIATED ANTIGEN"/>
    <property type="match status" value="1"/>
</dbReference>
<dbReference type="GO" id="GO:0032991">
    <property type="term" value="C:protein-containing complex"/>
    <property type="evidence" value="ECO:0007669"/>
    <property type="project" value="TreeGrafter"/>
</dbReference>
<organism evidence="2">
    <name type="scientific">Phaffia rhodozyma</name>
    <name type="common">Yeast</name>
    <name type="synonym">Xanthophyllomyces dendrorhous</name>
    <dbReference type="NCBI Taxonomy" id="264483"/>
    <lineage>
        <taxon>Eukaryota</taxon>
        <taxon>Fungi</taxon>
        <taxon>Dikarya</taxon>
        <taxon>Basidiomycota</taxon>
        <taxon>Agaricomycotina</taxon>
        <taxon>Tremellomycetes</taxon>
        <taxon>Cystofilobasidiales</taxon>
        <taxon>Mrakiaceae</taxon>
        <taxon>Phaffia</taxon>
    </lineage>
</organism>
<dbReference type="GO" id="GO:0005829">
    <property type="term" value="C:cytosol"/>
    <property type="evidence" value="ECO:0007669"/>
    <property type="project" value="TreeGrafter"/>
</dbReference>
<feature type="compositionally biased region" description="Basic residues" evidence="1">
    <location>
        <begin position="35"/>
        <end position="49"/>
    </location>
</feature>
<dbReference type="GO" id="GO:0008757">
    <property type="term" value="F:S-adenosylmethionine-dependent methyltransferase activity"/>
    <property type="evidence" value="ECO:0007669"/>
    <property type="project" value="UniProtKB-ARBA"/>
</dbReference>
<dbReference type="Gene3D" id="3.40.50.150">
    <property type="entry name" value="Vaccinia Virus protein VP39"/>
    <property type="match status" value="1"/>
</dbReference>
<dbReference type="AlphaFoldDB" id="A0A0F7SFZ7"/>
<evidence type="ECO:0000313" key="2">
    <source>
        <dbReference type="EMBL" id="CDZ96179.1"/>
    </source>
</evidence>
<accession>A0A0F7SFZ7</accession>